<evidence type="ECO:0000313" key="2">
    <source>
        <dbReference type="Proteomes" id="UP001152795"/>
    </source>
</evidence>
<dbReference type="Proteomes" id="UP001152795">
    <property type="component" value="Unassembled WGS sequence"/>
</dbReference>
<gene>
    <name evidence="1" type="ORF">PACLA_8A021078</name>
</gene>
<reference evidence="1" key="1">
    <citation type="submission" date="2020-04" db="EMBL/GenBank/DDBJ databases">
        <authorList>
            <person name="Alioto T."/>
            <person name="Alioto T."/>
            <person name="Gomez Garrido J."/>
        </authorList>
    </citation>
    <scope>NUCLEOTIDE SEQUENCE</scope>
    <source>
        <strain evidence="1">A484AB</strain>
    </source>
</reference>
<accession>A0A6S7JH78</accession>
<comment type="caution">
    <text evidence="1">The sequence shown here is derived from an EMBL/GenBank/DDBJ whole genome shotgun (WGS) entry which is preliminary data.</text>
</comment>
<dbReference type="PANTHER" id="PTHR33395:SF22">
    <property type="entry name" value="REVERSE TRANSCRIPTASE DOMAIN-CONTAINING PROTEIN"/>
    <property type="match status" value="1"/>
</dbReference>
<protein>
    <submittedName>
        <fullName evidence="1">Uncharacterized protein</fullName>
    </submittedName>
</protein>
<dbReference type="PANTHER" id="PTHR33395">
    <property type="entry name" value="TRANSCRIPTASE, PUTATIVE-RELATED-RELATED"/>
    <property type="match status" value="1"/>
</dbReference>
<keyword evidence="2" id="KW-1185">Reference proteome</keyword>
<dbReference type="OrthoDB" id="5985347at2759"/>
<dbReference type="AlphaFoldDB" id="A0A6S7JH78"/>
<evidence type="ECO:0000313" key="1">
    <source>
        <dbReference type="EMBL" id="CAB4028360.1"/>
    </source>
</evidence>
<sequence length="281" mass="32152">FNLGDTAWESEVPYVTNSNTAAQHTKLLQVLDDSSFTQHDKVPTRPASGKTLDLLFLSYPNSVSNVSTQSDMSDHLLVLFDIHTKPIRSFKPPHKTYAYKRANWNEISNYISLSSAAFFNSNPEGYSVDENWNMFKSSLFKAVNDHIPQKLSVSKYKLPWITVAIKRHMRKKDRLHKLAMRSRKQCHWESFKKERNLVSKMVKESHSQYLNNVIGESLTNNLKKFWSYARTSKSEIIGIPPLRAGSKFCSTDRDKAEILSSHFASTFTMECLPPPATDQSP</sequence>
<dbReference type="GO" id="GO:0031012">
    <property type="term" value="C:extracellular matrix"/>
    <property type="evidence" value="ECO:0007669"/>
    <property type="project" value="TreeGrafter"/>
</dbReference>
<dbReference type="EMBL" id="CACRXK020015431">
    <property type="protein sequence ID" value="CAB4028360.1"/>
    <property type="molecule type" value="Genomic_DNA"/>
</dbReference>
<organism evidence="1 2">
    <name type="scientific">Paramuricea clavata</name>
    <name type="common">Red gorgonian</name>
    <name type="synonym">Violescent sea-whip</name>
    <dbReference type="NCBI Taxonomy" id="317549"/>
    <lineage>
        <taxon>Eukaryota</taxon>
        <taxon>Metazoa</taxon>
        <taxon>Cnidaria</taxon>
        <taxon>Anthozoa</taxon>
        <taxon>Octocorallia</taxon>
        <taxon>Malacalcyonacea</taxon>
        <taxon>Plexauridae</taxon>
        <taxon>Paramuricea</taxon>
    </lineage>
</organism>
<feature type="non-terminal residue" evidence="1">
    <location>
        <position position="1"/>
    </location>
</feature>
<proteinExistence type="predicted"/>
<name>A0A6S7JH78_PARCT</name>